<evidence type="ECO:0000256" key="7">
    <source>
        <dbReference type="ARBA" id="ARBA00023175"/>
    </source>
</evidence>
<dbReference type="InterPro" id="IPR001611">
    <property type="entry name" value="Leu-rich_rpt"/>
</dbReference>
<feature type="domain" description="GATA-type" evidence="14">
    <location>
        <begin position="1"/>
        <end position="29"/>
    </location>
</feature>
<keyword evidence="16" id="KW-1185">Reference proteome</keyword>
<evidence type="ECO:0000256" key="8">
    <source>
        <dbReference type="ARBA" id="ARBA00023212"/>
    </source>
</evidence>
<sequence>MLECQNCGATGDSFFSQNYFGEMVCELCGTQSFLQARNETQDVEDMGMDFVTVIKTLKRRTVRKKKRDADGNVIEEPRSKRPKKEKKARENPKLPPLLDCVVATQMVLDAMARALVEHVGAHVFPADEYPNAVKEIWFKFLHTWGVKGSKPLLRCYNEFFLHMTKEEAEKVDPAVTLDLLEQWDAEWEKKKEKEEDDDDEEETKGQDDDDDDDDEEEEEEQEEDEEDEEEDEERKGRGKKKRNKKKNNKKTNNKKKKKQKNADVEIDGESKPKKKYSGYKAKRDRRQDLLANFTTVDLLGILMLASRVLNLGVLPSDFSDWVKTGVIPFHNALATCCADAPDVRDSVKFISLFFQSLMVRHRAEATHIAYSARNLQYHMGLRLPPLNVPLAAHRICASMGFPAEVFRHFQWITGFMNVTGDQPEPPLLLQFEPMSRPRLSRPTEEDKARVHEIIHSEIGIAAHLVVAVKMCANWHEWIYEKQHNEEEEEEKGDDDDDEETKRKAPPLASIHQAWAIPRRDLKAFTQFARQAFVDPDRPGVPEELEEHVSHLRNIEKTDELSTPDQGKLKQNSIYAYPAIHVDGVLAESDEAIERRVEFLRSRETNPDSADSGNNNHDGFFYPNYNGDKLRTAFHPAYENLLELLCRKINAPINFVVPLVDQLDKRVRHLIYHFERTETTCAQAIKAWEAKNSASAEESAVIKLYCQMPPIAKLDNSLNTLKNCEQLSLSTNAIDRLIPLSGMKKLRILSLGRNQIKKIEKLDDVSDTLEELWLSYNVIATLDGLSGLTNLTTLYLSNNLVKSWDELDKLASLPKLRDVLFTGNPIYENLSKEDARLNVLKRIPKVAKIDGDMVKQTERDAALGQ</sequence>
<feature type="region of interest" description="Disordered" evidence="13">
    <location>
        <begin position="483"/>
        <end position="507"/>
    </location>
</feature>
<evidence type="ECO:0000256" key="11">
    <source>
        <dbReference type="ARBA" id="ARBA00049760"/>
    </source>
</evidence>
<keyword evidence="12" id="KW-0479">Metal-binding</keyword>
<evidence type="ECO:0000256" key="13">
    <source>
        <dbReference type="SAM" id="MobiDB-lite"/>
    </source>
</evidence>
<feature type="compositionally biased region" description="Basic and acidic residues" evidence="13">
    <location>
        <begin position="67"/>
        <end position="79"/>
    </location>
</feature>
<keyword evidence="6" id="KW-0243">Dynein</keyword>
<feature type="compositionally biased region" description="Basic and acidic residues" evidence="13">
    <location>
        <begin position="260"/>
        <end position="271"/>
    </location>
</feature>
<gene>
    <name evidence="15" type="ORF">PHYSODRAFT_348819</name>
</gene>
<evidence type="ECO:0000256" key="2">
    <source>
        <dbReference type="ARBA" id="ARBA00022490"/>
    </source>
</evidence>
<name>G4YEA3_PHYSP</name>
<evidence type="ECO:0000259" key="14">
    <source>
        <dbReference type="PROSITE" id="PS50114"/>
    </source>
</evidence>
<evidence type="ECO:0000313" key="16">
    <source>
        <dbReference type="Proteomes" id="UP000002640"/>
    </source>
</evidence>
<dbReference type="SMR" id="G4YEA3"/>
<evidence type="ECO:0000256" key="12">
    <source>
        <dbReference type="PROSITE-ProRule" id="PRU00094"/>
    </source>
</evidence>
<keyword evidence="9" id="KW-0966">Cell projection</keyword>
<dbReference type="PANTHER" id="PTHR15454">
    <property type="entry name" value="NISCHARIN RELATED"/>
    <property type="match status" value="1"/>
</dbReference>
<feature type="region of interest" description="Disordered" evidence="13">
    <location>
        <begin position="65"/>
        <end position="91"/>
    </location>
</feature>
<dbReference type="InterPro" id="IPR032675">
    <property type="entry name" value="LRR_dom_sf"/>
</dbReference>
<comment type="subcellular location">
    <subcellularLocation>
        <location evidence="1">Cytoplasm</location>
        <location evidence="1">Cytoskeleton</location>
        <location evidence="1">Cilium axoneme</location>
    </subcellularLocation>
</comment>
<evidence type="ECO:0000256" key="10">
    <source>
        <dbReference type="ARBA" id="ARBA00049659"/>
    </source>
</evidence>
<dbReference type="GO" id="GO:0005930">
    <property type="term" value="C:axoneme"/>
    <property type="evidence" value="ECO:0007669"/>
    <property type="project" value="UniProtKB-SubCell"/>
</dbReference>
<dbReference type="Gene3D" id="3.80.10.10">
    <property type="entry name" value="Ribonuclease Inhibitor"/>
    <property type="match status" value="1"/>
</dbReference>
<feature type="region of interest" description="Disordered" evidence="13">
    <location>
        <begin position="188"/>
        <end position="281"/>
    </location>
</feature>
<keyword evidence="4" id="KW-0493">Microtubule</keyword>
<dbReference type="SUPFAM" id="SSF52058">
    <property type="entry name" value="L domain-like"/>
    <property type="match status" value="1"/>
</dbReference>
<dbReference type="InParanoid" id="G4YEA3"/>
<dbReference type="PROSITE" id="PS51450">
    <property type="entry name" value="LRR"/>
    <property type="match status" value="3"/>
</dbReference>
<proteinExistence type="inferred from homology"/>
<evidence type="ECO:0000256" key="6">
    <source>
        <dbReference type="ARBA" id="ARBA00023017"/>
    </source>
</evidence>
<dbReference type="Pfam" id="PF12799">
    <property type="entry name" value="LRR_4"/>
    <property type="match status" value="1"/>
</dbReference>
<dbReference type="GO" id="GO:0043565">
    <property type="term" value="F:sequence-specific DNA binding"/>
    <property type="evidence" value="ECO:0007669"/>
    <property type="project" value="InterPro"/>
</dbReference>
<evidence type="ECO:0000313" key="15">
    <source>
        <dbReference type="EMBL" id="EGZ26810.1"/>
    </source>
</evidence>
<dbReference type="PROSITE" id="PS50114">
    <property type="entry name" value="GATA_ZN_FINGER_2"/>
    <property type="match status" value="1"/>
</dbReference>
<dbReference type="KEGG" id="psoj:PHYSODRAFT_348819"/>
<dbReference type="STRING" id="1094619.G4YEA3"/>
<feature type="compositionally biased region" description="Basic residues" evidence="13">
    <location>
        <begin position="236"/>
        <end position="259"/>
    </location>
</feature>
<evidence type="ECO:0000256" key="1">
    <source>
        <dbReference type="ARBA" id="ARBA00004430"/>
    </source>
</evidence>
<dbReference type="GO" id="GO:0006355">
    <property type="term" value="P:regulation of DNA-templated transcription"/>
    <property type="evidence" value="ECO:0007669"/>
    <property type="project" value="InterPro"/>
</dbReference>
<keyword evidence="12" id="KW-0863">Zinc-finger</keyword>
<dbReference type="EMBL" id="JH159151">
    <property type="protein sequence ID" value="EGZ26810.1"/>
    <property type="molecule type" value="Genomic_DNA"/>
</dbReference>
<dbReference type="GO" id="GO:0005874">
    <property type="term" value="C:microtubule"/>
    <property type="evidence" value="ECO:0007669"/>
    <property type="project" value="UniProtKB-KW"/>
</dbReference>
<evidence type="ECO:0000256" key="4">
    <source>
        <dbReference type="ARBA" id="ARBA00022701"/>
    </source>
</evidence>
<reference evidence="15 16" key="1">
    <citation type="journal article" date="2006" name="Science">
        <title>Phytophthora genome sequences uncover evolutionary origins and mechanisms of pathogenesis.</title>
        <authorList>
            <person name="Tyler B.M."/>
            <person name="Tripathy S."/>
            <person name="Zhang X."/>
            <person name="Dehal P."/>
            <person name="Jiang R.H."/>
            <person name="Aerts A."/>
            <person name="Arredondo F.D."/>
            <person name="Baxter L."/>
            <person name="Bensasson D."/>
            <person name="Beynon J.L."/>
            <person name="Chapman J."/>
            <person name="Damasceno C.M."/>
            <person name="Dorrance A.E."/>
            <person name="Dou D."/>
            <person name="Dickerman A.W."/>
            <person name="Dubchak I.L."/>
            <person name="Garbelotto M."/>
            <person name="Gijzen M."/>
            <person name="Gordon S.G."/>
            <person name="Govers F."/>
            <person name="Grunwald N.J."/>
            <person name="Huang W."/>
            <person name="Ivors K.L."/>
            <person name="Jones R.W."/>
            <person name="Kamoun S."/>
            <person name="Krampis K."/>
            <person name="Lamour K.H."/>
            <person name="Lee M.K."/>
            <person name="McDonald W.H."/>
            <person name="Medina M."/>
            <person name="Meijer H.J."/>
            <person name="Nordberg E.K."/>
            <person name="Maclean D.J."/>
            <person name="Ospina-Giraldo M.D."/>
            <person name="Morris P.F."/>
            <person name="Phuntumart V."/>
            <person name="Putnam N.H."/>
            <person name="Rash S."/>
            <person name="Rose J.K."/>
            <person name="Sakihama Y."/>
            <person name="Salamov A.A."/>
            <person name="Savidor A."/>
            <person name="Scheuring C.F."/>
            <person name="Smith B.M."/>
            <person name="Sobral B.W."/>
            <person name="Terry A."/>
            <person name="Torto-Alalibo T.A."/>
            <person name="Win J."/>
            <person name="Xu Z."/>
            <person name="Zhang H."/>
            <person name="Grigoriev I.V."/>
            <person name="Rokhsar D.S."/>
            <person name="Boore J.L."/>
        </authorList>
    </citation>
    <scope>NUCLEOTIDE SEQUENCE [LARGE SCALE GENOMIC DNA]</scope>
    <source>
        <strain evidence="15 16">P6497</strain>
    </source>
</reference>
<keyword evidence="3" id="KW-0433">Leucine-rich repeat</keyword>
<dbReference type="Proteomes" id="UP000002640">
    <property type="component" value="Unassembled WGS sequence"/>
</dbReference>
<keyword evidence="2" id="KW-0963">Cytoplasm</keyword>
<protein>
    <recommendedName>
        <fullName evidence="11">Dynein axonemal light chain 1</fullName>
    </recommendedName>
</protein>
<feature type="compositionally biased region" description="Acidic residues" evidence="13">
    <location>
        <begin position="194"/>
        <end position="232"/>
    </location>
</feature>
<dbReference type="AlphaFoldDB" id="G4YEA3"/>
<keyword evidence="8" id="KW-0206">Cytoskeleton</keyword>
<comment type="similarity">
    <text evidence="10">Belongs to the dynein light chain LC1-type family.</text>
</comment>
<dbReference type="GO" id="GO:0030286">
    <property type="term" value="C:dynein complex"/>
    <property type="evidence" value="ECO:0007669"/>
    <property type="project" value="UniProtKB-KW"/>
</dbReference>
<organism evidence="15 16">
    <name type="scientific">Phytophthora sojae (strain P6497)</name>
    <name type="common">Soybean stem and root rot agent</name>
    <name type="synonym">Phytophthora megasperma f. sp. glycines</name>
    <dbReference type="NCBI Taxonomy" id="1094619"/>
    <lineage>
        <taxon>Eukaryota</taxon>
        <taxon>Sar</taxon>
        <taxon>Stramenopiles</taxon>
        <taxon>Oomycota</taxon>
        <taxon>Peronosporomycetes</taxon>
        <taxon>Peronosporales</taxon>
        <taxon>Peronosporaceae</taxon>
        <taxon>Phytophthora</taxon>
    </lineage>
</organism>
<dbReference type="PANTHER" id="PTHR15454:SF73">
    <property type="entry name" value="DYNEIN AXONEMAL LIGHT CHAIN 1"/>
    <property type="match status" value="1"/>
</dbReference>
<feature type="compositionally biased region" description="Acidic residues" evidence="13">
    <location>
        <begin position="485"/>
        <end position="498"/>
    </location>
</feature>
<keyword evidence="5" id="KW-0677">Repeat</keyword>
<accession>G4YEA3</accession>
<dbReference type="GO" id="GO:0008270">
    <property type="term" value="F:zinc ion binding"/>
    <property type="evidence" value="ECO:0007669"/>
    <property type="project" value="UniProtKB-KW"/>
</dbReference>
<dbReference type="GeneID" id="20649014"/>
<dbReference type="InterPro" id="IPR025875">
    <property type="entry name" value="Leu-rich_rpt_4"/>
</dbReference>
<dbReference type="RefSeq" id="XP_009514085.1">
    <property type="nucleotide sequence ID" value="XM_009515790.1"/>
</dbReference>
<evidence type="ECO:0000256" key="5">
    <source>
        <dbReference type="ARBA" id="ARBA00022737"/>
    </source>
</evidence>
<evidence type="ECO:0000256" key="3">
    <source>
        <dbReference type="ARBA" id="ARBA00022614"/>
    </source>
</evidence>
<keyword evidence="7" id="KW-0505">Motor protein</keyword>
<dbReference type="FunFam" id="3.80.10.10:FF:000049">
    <property type="entry name" value="Dynein light chain 1"/>
    <property type="match status" value="1"/>
</dbReference>
<feature type="compositionally biased region" description="Basic residues" evidence="13">
    <location>
        <begin position="272"/>
        <end position="281"/>
    </location>
</feature>
<dbReference type="OMA" id="ANWHEWI"/>
<keyword evidence="12" id="KW-0862">Zinc</keyword>
<dbReference type="SMART" id="SM00365">
    <property type="entry name" value="LRR_SD22"/>
    <property type="match status" value="4"/>
</dbReference>
<dbReference type="InterPro" id="IPR000679">
    <property type="entry name" value="Znf_GATA"/>
</dbReference>
<evidence type="ECO:0000256" key="9">
    <source>
        <dbReference type="ARBA" id="ARBA00023273"/>
    </source>
</evidence>